<keyword evidence="6 8" id="KW-1133">Transmembrane helix</keyword>
<keyword evidence="4" id="KW-0813">Transport</keyword>
<feature type="transmembrane region" description="Helical" evidence="8">
    <location>
        <begin position="310"/>
        <end position="333"/>
    </location>
</feature>
<dbReference type="PANTHER" id="PTHR23504:SF15">
    <property type="entry name" value="MAJOR FACILITATOR SUPERFAMILY (MFS) PROFILE DOMAIN-CONTAINING PROTEIN"/>
    <property type="match status" value="1"/>
</dbReference>
<feature type="transmembrane region" description="Helical" evidence="8">
    <location>
        <begin position="376"/>
        <end position="399"/>
    </location>
</feature>
<dbReference type="CDD" id="cd17388">
    <property type="entry name" value="MFS_TetA"/>
    <property type="match status" value="1"/>
</dbReference>
<dbReference type="PRINTS" id="PR01035">
    <property type="entry name" value="TCRTETA"/>
</dbReference>
<dbReference type="InterPro" id="IPR005829">
    <property type="entry name" value="Sugar_transporter_CS"/>
</dbReference>
<dbReference type="EMBL" id="QKLU01000001">
    <property type="protein sequence ID" value="PYF77289.1"/>
    <property type="molecule type" value="Genomic_DNA"/>
</dbReference>
<evidence type="ECO:0000256" key="2">
    <source>
        <dbReference type="ARBA" id="ARBA00004141"/>
    </source>
</evidence>
<evidence type="ECO:0000256" key="7">
    <source>
        <dbReference type="ARBA" id="ARBA00023136"/>
    </source>
</evidence>
<evidence type="ECO:0000256" key="5">
    <source>
        <dbReference type="ARBA" id="ARBA00022692"/>
    </source>
</evidence>
<feature type="transmembrane region" description="Helical" evidence="8">
    <location>
        <begin position="81"/>
        <end position="104"/>
    </location>
</feature>
<evidence type="ECO:0000256" key="4">
    <source>
        <dbReference type="ARBA" id="ARBA00022448"/>
    </source>
</evidence>
<organism evidence="10 11">
    <name type="scientific">Pedobacter nutrimenti</name>
    <dbReference type="NCBI Taxonomy" id="1241337"/>
    <lineage>
        <taxon>Bacteria</taxon>
        <taxon>Pseudomonadati</taxon>
        <taxon>Bacteroidota</taxon>
        <taxon>Sphingobacteriia</taxon>
        <taxon>Sphingobacteriales</taxon>
        <taxon>Sphingobacteriaceae</taxon>
        <taxon>Pedobacter</taxon>
    </lineage>
</organism>
<dbReference type="PROSITE" id="PS50850">
    <property type="entry name" value="MFS"/>
    <property type="match status" value="1"/>
</dbReference>
<feature type="transmembrane region" description="Helical" evidence="8">
    <location>
        <begin position="167"/>
        <end position="187"/>
    </location>
</feature>
<evidence type="ECO:0000256" key="6">
    <source>
        <dbReference type="ARBA" id="ARBA00022989"/>
    </source>
</evidence>
<evidence type="ECO:0000256" key="8">
    <source>
        <dbReference type="SAM" id="Phobius"/>
    </source>
</evidence>
<proteinExistence type="inferred from homology"/>
<feature type="transmembrane region" description="Helical" evidence="8">
    <location>
        <begin position="345"/>
        <end position="370"/>
    </location>
</feature>
<dbReference type="Gene3D" id="1.20.1250.20">
    <property type="entry name" value="MFS general substrate transporter like domains"/>
    <property type="match status" value="1"/>
</dbReference>
<accession>A0A318V0B6</accession>
<gene>
    <name evidence="10" type="ORF">B0O44_101770</name>
</gene>
<feature type="transmembrane region" description="Helical" evidence="8">
    <location>
        <begin position="110"/>
        <end position="129"/>
    </location>
</feature>
<dbReference type="Pfam" id="PF07690">
    <property type="entry name" value="MFS_1"/>
    <property type="match status" value="1"/>
</dbReference>
<comment type="function">
    <text evidence="1">Resistance to tetracycline by an active tetracycline efflux. This is an energy-dependent process that decreases the accumulation of the antibiotic in whole cells. This protein functions as a metal-tetracycline/H(+) antiporter.</text>
</comment>
<feature type="transmembrane region" description="Helical" evidence="8">
    <location>
        <begin position="217"/>
        <end position="234"/>
    </location>
</feature>
<evidence type="ECO:0000313" key="10">
    <source>
        <dbReference type="EMBL" id="PYF77289.1"/>
    </source>
</evidence>
<dbReference type="Proteomes" id="UP000248198">
    <property type="component" value="Unassembled WGS sequence"/>
</dbReference>
<dbReference type="InterPro" id="IPR011701">
    <property type="entry name" value="MFS"/>
</dbReference>
<dbReference type="PANTHER" id="PTHR23504">
    <property type="entry name" value="MAJOR FACILITATOR SUPERFAMILY DOMAIN-CONTAINING PROTEIN 10"/>
    <property type="match status" value="1"/>
</dbReference>
<comment type="caution">
    <text evidence="10">The sequence shown here is derived from an EMBL/GenBank/DDBJ whole genome shotgun (WGS) entry which is preliminary data.</text>
</comment>
<feature type="transmembrane region" description="Helical" evidence="8">
    <location>
        <begin position="141"/>
        <end position="161"/>
    </location>
</feature>
<feature type="transmembrane region" description="Helical" evidence="8">
    <location>
        <begin position="254"/>
        <end position="274"/>
    </location>
</feature>
<dbReference type="AlphaFoldDB" id="A0A318V0B6"/>
<evidence type="ECO:0000256" key="3">
    <source>
        <dbReference type="ARBA" id="ARBA00007520"/>
    </source>
</evidence>
<keyword evidence="11" id="KW-1185">Reference proteome</keyword>
<reference evidence="10 11" key="1">
    <citation type="submission" date="2018-06" db="EMBL/GenBank/DDBJ databases">
        <title>Genomic Encyclopedia of Archaeal and Bacterial Type Strains, Phase II (KMG-II): from individual species to whole genera.</title>
        <authorList>
            <person name="Goeker M."/>
        </authorList>
    </citation>
    <scope>NUCLEOTIDE SEQUENCE [LARGE SCALE GENOMIC DNA]</scope>
    <source>
        <strain evidence="10 11">DSM 27372</strain>
    </source>
</reference>
<dbReference type="InterPro" id="IPR001958">
    <property type="entry name" value="Tet-R_TetA/multi-R_MdtG-like"/>
</dbReference>
<dbReference type="InterPro" id="IPR036259">
    <property type="entry name" value="MFS_trans_sf"/>
</dbReference>
<feature type="transmembrane region" description="Helical" evidence="8">
    <location>
        <begin position="286"/>
        <end position="304"/>
    </location>
</feature>
<evidence type="ECO:0000259" key="9">
    <source>
        <dbReference type="PROSITE" id="PS50850"/>
    </source>
</evidence>
<sequence>MVMSLKLTTTLVFVLLVVVLDTAGFGLIFPVLPQLLKNLVHADTSTAARYGGWLSFAYAAMQFVFAPLLGNLSDRYGRRPVLLVSLLGFSVDCLFLAFSGHILWIFIGRILAGISGASYSVAAATVADISTEENRTRNFGLINAAFGLGFIVGPAIGGVLAQFGTSFPFVVAAILSFLNFSLGLLFFKESLKTQHRRRFSWQQANPLAAMKSINKVVLLRMLLLSIVFVTLANHSMETVWAYFTIEKFHWNQQMIGYSLAFIGGLSVLVQAWLLGLLSKRVKDHQLAIIGLCLTISGFILLAFAQSQWLLFVALFIFILGSLQGTALQSIAAASVPENEQGALQGILGAIMGLTTMVGPLTFSFVFSYTTAQKTGFYFPGAAFVLAAILTVGSLLLLFFSFGKRKKQI</sequence>
<name>A0A318V0B6_9SPHI</name>
<feature type="domain" description="Major facilitator superfamily (MFS) profile" evidence="9">
    <location>
        <begin position="10"/>
        <end position="405"/>
    </location>
</feature>
<comment type="subcellular location">
    <subcellularLocation>
        <location evidence="2">Membrane</location>
        <topology evidence="2">Multi-pass membrane protein</topology>
    </subcellularLocation>
</comment>
<keyword evidence="5 8" id="KW-0812">Transmembrane</keyword>
<protein>
    <submittedName>
        <fullName evidence="10">DHA1 family tetracycline resistance protein-like MFS transporter</fullName>
    </submittedName>
</protein>
<dbReference type="GO" id="GO:0016020">
    <property type="term" value="C:membrane"/>
    <property type="evidence" value="ECO:0007669"/>
    <property type="project" value="UniProtKB-SubCell"/>
</dbReference>
<dbReference type="PROSITE" id="PS00216">
    <property type="entry name" value="SUGAR_TRANSPORT_1"/>
    <property type="match status" value="1"/>
</dbReference>
<comment type="similarity">
    <text evidence="3">Belongs to the major facilitator superfamily. TCR/Tet family.</text>
</comment>
<dbReference type="InterPro" id="IPR020846">
    <property type="entry name" value="MFS_dom"/>
</dbReference>
<feature type="transmembrane region" description="Helical" evidence="8">
    <location>
        <begin position="50"/>
        <end position="69"/>
    </location>
</feature>
<evidence type="ECO:0000256" key="1">
    <source>
        <dbReference type="ARBA" id="ARBA00003279"/>
    </source>
</evidence>
<dbReference type="GO" id="GO:0022857">
    <property type="term" value="F:transmembrane transporter activity"/>
    <property type="evidence" value="ECO:0007669"/>
    <property type="project" value="InterPro"/>
</dbReference>
<dbReference type="SUPFAM" id="SSF103473">
    <property type="entry name" value="MFS general substrate transporter"/>
    <property type="match status" value="1"/>
</dbReference>
<evidence type="ECO:0000313" key="11">
    <source>
        <dbReference type="Proteomes" id="UP000248198"/>
    </source>
</evidence>
<keyword evidence="7 8" id="KW-0472">Membrane</keyword>